<dbReference type="EMBL" id="JBHUCP010000027">
    <property type="protein sequence ID" value="MFD1533981.1"/>
    <property type="molecule type" value="Genomic_DNA"/>
</dbReference>
<dbReference type="Pfam" id="PF13384">
    <property type="entry name" value="HTH_23"/>
    <property type="match status" value="1"/>
</dbReference>
<name>A0ABW4FWH2_9PSEU</name>
<comment type="caution">
    <text evidence="1">The sequence shown here is derived from an EMBL/GenBank/DDBJ whole genome shotgun (WGS) entry which is preliminary data.</text>
</comment>
<sequence length="71" mass="7758">MSDATKVAAAASSRDPAIGLAAVASLRGLLESLEELQVSNARAQGWSWQQIADVLRVSRQAVHKKYRRYGF</sequence>
<proteinExistence type="predicted"/>
<gene>
    <name evidence="1" type="ORF">ACFSCY_31640</name>
</gene>
<evidence type="ECO:0000313" key="2">
    <source>
        <dbReference type="Proteomes" id="UP001597145"/>
    </source>
</evidence>
<protein>
    <submittedName>
        <fullName evidence="1">Helix-turn-helix domain-containing protein</fullName>
    </submittedName>
</protein>
<dbReference type="RefSeq" id="WP_343982972.1">
    <property type="nucleotide sequence ID" value="NZ_BAAAJG010000016.1"/>
</dbReference>
<dbReference type="Proteomes" id="UP001597145">
    <property type="component" value="Unassembled WGS sequence"/>
</dbReference>
<organism evidence="1 2">
    <name type="scientific">Pseudonocardia aurantiaca</name>
    <dbReference type="NCBI Taxonomy" id="75290"/>
    <lineage>
        <taxon>Bacteria</taxon>
        <taxon>Bacillati</taxon>
        <taxon>Actinomycetota</taxon>
        <taxon>Actinomycetes</taxon>
        <taxon>Pseudonocardiales</taxon>
        <taxon>Pseudonocardiaceae</taxon>
        <taxon>Pseudonocardia</taxon>
    </lineage>
</organism>
<keyword evidence="2" id="KW-1185">Reference proteome</keyword>
<accession>A0ABW4FWH2</accession>
<dbReference type="Gene3D" id="1.10.10.60">
    <property type="entry name" value="Homeodomain-like"/>
    <property type="match status" value="1"/>
</dbReference>
<evidence type="ECO:0000313" key="1">
    <source>
        <dbReference type="EMBL" id="MFD1533981.1"/>
    </source>
</evidence>
<reference evidence="2" key="1">
    <citation type="journal article" date="2019" name="Int. J. Syst. Evol. Microbiol.">
        <title>The Global Catalogue of Microorganisms (GCM) 10K type strain sequencing project: providing services to taxonomists for standard genome sequencing and annotation.</title>
        <authorList>
            <consortium name="The Broad Institute Genomics Platform"/>
            <consortium name="The Broad Institute Genome Sequencing Center for Infectious Disease"/>
            <person name="Wu L."/>
            <person name="Ma J."/>
        </authorList>
    </citation>
    <scope>NUCLEOTIDE SEQUENCE [LARGE SCALE GENOMIC DNA]</scope>
    <source>
        <strain evidence="2">JCM 12165</strain>
    </source>
</reference>